<keyword evidence="6" id="KW-1185">Reference proteome</keyword>
<evidence type="ECO:0000259" key="4">
    <source>
        <dbReference type="PROSITE" id="PS50995"/>
    </source>
</evidence>
<feature type="domain" description="HTH marR-type" evidence="4">
    <location>
        <begin position="3"/>
        <end position="137"/>
    </location>
</feature>
<dbReference type="Gene3D" id="1.10.10.10">
    <property type="entry name" value="Winged helix-like DNA-binding domain superfamily/Winged helix DNA-binding domain"/>
    <property type="match status" value="1"/>
</dbReference>
<dbReference type="PANTHER" id="PTHR33164">
    <property type="entry name" value="TRANSCRIPTIONAL REGULATOR, MARR FAMILY"/>
    <property type="match status" value="1"/>
</dbReference>
<accession>A0AAF0CAG1</accession>
<keyword evidence="2" id="KW-0238">DNA-binding</keyword>
<proteinExistence type="predicted"/>
<dbReference type="PROSITE" id="PS50995">
    <property type="entry name" value="HTH_MARR_2"/>
    <property type="match status" value="1"/>
</dbReference>
<dbReference type="SMART" id="SM00347">
    <property type="entry name" value="HTH_MARR"/>
    <property type="match status" value="1"/>
</dbReference>
<keyword evidence="1" id="KW-0805">Transcription regulation</keyword>
<name>A0AAF0CAG1_9GAMM</name>
<reference evidence="5 6" key="1">
    <citation type="journal article" date="2015" name="Genome Announc.">
        <title>Draft Genome Sequences of Marine Isolates of Thalassomonas viridans and Thalassomonas actiniarum.</title>
        <authorList>
            <person name="Olonade I."/>
            <person name="van Zyl L.J."/>
            <person name="Trindade M."/>
        </authorList>
    </citation>
    <scope>NUCLEOTIDE SEQUENCE [LARGE SCALE GENOMIC DNA]</scope>
    <source>
        <strain evidence="5 6">XOM25</strain>
    </source>
</reference>
<dbReference type="Pfam" id="PF01047">
    <property type="entry name" value="MarR"/>
    <property type="match status" value="1"/>
</dbReference>
<dbReference type="InterPro" id="IPR039422">
    <property type="entry name" value="MarR/SlyA-like"/>
</dbReference>
<reference evidence="5 6" key="2">
    <citation type="journal article" date="2022" name="Mar. Drugs">
        <title>Bioassay-Guided Fractionation Leads to the Detection of Cholic Acid Generated by the Rare Thalassomonas sp.</title>
        <authorList>
            <person name="Pheiffer F."/>
            <person name="Schneider Y.K."/>
            <person name="Hansen E.H."/>
            <person name="Andersen J.H."/>
            <person name="Isaksson J."/>
            <person name="Busche T."/>
            <person name="R C."/>
            <person name="Kalinowski J."/>
            <person name="Zyl L.V."/>
            <person name="Trindade M."/>
        </authorList>
    </citation>
    <scope>NUCLEOTIDE SEQUENCE [LARGE SCALE GENOMIC DNA]</scope>
    <source>
        <strain evidence="5 6">XOM25</strain>
    </source>
</reference>
<dbReference type="PRINTS" id="PR00598">
    <property type="entry name" value="HTHMARR"/>
</dbReference>
<dbReference type="GO" id="GO:0003677">
    <property type="term" value="F:DNA binding"/>
    <property type="evidence" value="ECO:0007669"/>
    <property type="project" value="UniProtKB-KW"/>
</dbReference>
<evidence type="ECO:0000256" key="2">
    <source>
        <dbReference type="ARBA" id="ARBA00023125"/>
    </source>
</evidence>
<dbReference type="Proteomes" id="UP000032352">
    <property type="component" value="Chromosome"/>
</dbReference>
<dbReference type="InterPro" id="IPR023187">
    <property type="entry name" value="Tscrpt_reg_MarR-type_CS"/>
</dbReference>
<gene>
    <name evidence="5" type="ORF">SG34_004925</name>
</gene>
<dbReference type="InterPro" id="IPR036390">
    <property type="entry name" value="WH_DNA-bd_sf"/>
</dbReference>
<evidence type="ECO:0000313" key="6">
    <source>
        <dbReference type="Proteomes" id="UP000032352"/>
    </source>
</evidence>
<dbReference type="PANTHER" id="PTHR33164:SF64">
    <property type="entry name" value="TRANSCRIPTIONAL REGULATOR SLYA"/>
    <property type="match status" value="1"/>
</dbReference>
<dbReference type="GO" id="GO:0006950">
    <property type="term" value="P:response to stress"/>
    <property type="evidence" value="ECO:0007669"/>
    <property type="project" value="TreeGrafter"/>
</dbReference>
<evidence type="ECO:0000256" key="3">
    <source>
        <dbReference type="ARBA" id="ARBA00023163"/>
    </source>
</evidence>
<dbReference type="InterPro" id="IPR036388">
    <property type="entry name" value="WH-like_DNA-bd_sf"/>
</dbReference>
<dbReference type="RefSeq" id="WP_044838991.1">
    <property type="nucleotide sequence ID" value="NZ_CP059733.1"/>
</dbReference>
<organism evidence="5 6">
    <name type="scientific">Thalassomonas viridans</name>
    <dbReference type="NCBI Taxonomy" id="137584"/>
    <lineage>
        <taxon>Bacteria</taxon>
        <taxon>Pseudomonadati</taxon>
        <taxon>Pseudomonadota</taxon>
        <taxon>Gammaproteobacteria</taxon>
        <taxon>Alteromonadales</taxon>
        <taxon>Colwelliaceae</taxon>
        <taxon>Thalassomonas</taxon>
    </lineage>
</organism>
<evidence type="ECO:0000313" key="5">
    <source>
        <dbReference type="EMBL" id="WDE06270.1"/>
    </source>
</evidence>
<dbReference type="InterPro" id="IPR000835">
    <property type="entry name" value="HTH_MarR-typ"/>
</dbReference>
<dbReference type="PROSITE" id="PS01117">
    <property type="entry name" value="HTH_MARR_1"/>
    <property type="match status" value="1"/>
</dbReference>
<dbReference type="EMBL" id="CP059733">
    <property type="protein sequence ID" value="WDE06270.1"/>
    <property type="molecule type" value="Genomic_DNA"/>
</dbReference>
<dbReference type="KEGG" id="tvd:SG34_004925"/>
<dbReference type="GO" id="GO:0003700">
    <property type="term" value="F:DNA-binding transcription factor activity"/>
    <property type="evidence" value="ECO:0007669"/>
    <property type="project" value="InterPro"/>
</dbReference>
<protein>
    <submittedName>
        <fullName evidence="5">MarR family transcriptional regulator</fullName>
    </submittedName>
</protein>
<dbReference type="SUPFAM" id="SSF46785">
    <property type="entry name" value="Winged helix' DNA-binding domain"/>
    <property type="match status" value="1"/>
</dbReference>
<sequence length="143" mass="16119">MPEPKIHEVAFRLAFDVKNCLSDTIECVGSGLAPMHMRALRVVWKKQQATALDIAQTLKRDKAQITRLINTLLQDEFVSRIPNPNDKRSQLLMLTDKGKGIFARIEAAEALLATEMTRDITAEDLAIFFKVADQLSDNMMKMS</sequence>
<dbReference type="AlphaFoldDB" id="A0AAF0CAG1"/>
<evidence type="ECO:0000256" key="1">
    <source>
        <dbReference type="ARBA" id="ARBA00023015"/>
    </source>
</evidence>
<keyword evidence="3" id="KW-0804">Transcription</keyword>